<reference evidence="3" key="1">
    <citation type="submission" date="2016-02" db="EMBL/GenBank/DDBJ databases">
        <title>Draft genome sequence of Microdochium bolleyi, a fungal endophyte of beachgrass.</title>
        <authorList>
            <consortium name="DOE Joint Genome Institute"/>
            <person name="David A.S."/>
            <person name="May G."/>
            <person name="Haridas S."/>
            <person name="Lim J."/>
            <person name="Wang M."/>
            <person name="Labutti K."/>
            <person name="Lipzen A."/>
            <person name="Barry K."/>
            <person name="Grigoriev I.V."/>
        </authorList>
    </citation>
    <scope>NUCLEOTIDE SEQUENCE [LARGE SCALE GENOMIC DNA]</scope>
    <source>
        <strain evidence="3">J235TASD1</strain>
    </source>
</reference>
<feature type="domain" description="Heterokaryon incompatibility" evidence="1">
    <location>
        <begin position="47"/>
        <end position="217"/>
    </location>
</feature>
<evidence type="ECO:0000313" key="2">
    <source>
        <dbReference type="EMBL" id="KXJ88110.1"/>
    </source>
</evidence>
<proteinExistence type="predicted"/>
<name>A0A136IT16_9PEZI</name>
<accession>A0A136IT16</accession>
<dbReference type="PANTHER" id="PTHR24148">
    <property type="entry name" value="ANKYRIN REPEAT DOMAIN-CONTAINING PROTEIN 39 HOMOLOG-RELATED"/>
    <property type="match status" value="1"/>
</dbReference>
<dbReference type="EMBL" id="KQ964259">
    <property type="protein sequence ID" value="KXJ88110.1"/>
    <property type="molecule type" value="Genomic_DNA"/>
</dbReference>
<dbReference type="AlphaFoldDB" id="A0A136IT16"/>
<organism evidence="2 3">
    <name type="scientific">Microdochium bolleyi</name>
    <dbReference type="NCBI Taxonomy" id="196109"/>
    <lineage>
        <taxon>Eukaryota</taxon>
        <taxon>Fungi</taxon>
        <taxon>Dikarya</taxon>
        <taxon>Ascomycota</taxon>
        <taxon>Pezizomycotina</taxon>
        <taxon>Sordariomycetes</taxon>
        <taxon>Xylariomycetidae</taxon>
        <taxon>Xylariales</taxon>
        <taxon>Microdochiaceae</taxon>
        <taxon>Microdochium</taxon>
    </lineage>
</organism>
<dbReference type="STRING" id="196109.A0A136IT16"/>
<dbReference type="Proteomes" id="UP000070501">
    <property type="component" value="Unassembled WGS sequence"/>
</dbReference>
<evidence type="ECO:0000259" key="1">
    <source>
        <dbReference type="Pfam" id="PF06985"/>
    </source>
</evidence>
<keyword evidence="3" id="KW-1185">Reference proteome</keyword>
<dbReference type="OrthoDB" id="5386682at2759"/>
<gene>
    <name evidence="2" type="ORF">Micbo1qcDRAFT_166759</name>
</gene>
<dbReference type="InterPro" id="IPR010730">
    <property type="entry name" value="HET"/>
</dbReference>
<evidence type="ECO:0000313" key="3">
    <source>
        <dbReference type="Proteomes" id="UP000070501"/>
    </source>
</evidence>
<sequence length="695" mass="79258">MDLYEPLDAARREIRLLRINVDLQERGADEICGVLSTESFDSIQYQYDALSYIWGQELGNAEISVNGQAFSVTRNLDDFLREWRRRARLDASMASSAPLWVDALCINQVDEAERSNQVAMMGQIYQAARKTISWLGTEYELKHEDLCAIEELSISIRKSAPGESPLEVIKRTTHENFWYTTSAKIFNEDGSGRRTIHEWIKGILWHKYWRRAWIRQELVCSHDVILWHAQTVSDLEDWVRIAEWMGTLVELGQPDLIDNKTWQHLVQIHALHRDVNGFSFMQARRMFQLAVETPCDPQERRVTIRQAVVESRHLRATDPRDKIFAMLGFSRGFRAPDYQSSTEQVYTDFARQFWIEQEDYSFLIWAGSVHNVHGRTIYGLCEAQHLFLPSWVPNWDHLAQSPRPRHWYESHDLNASAGLLSSRARSPTGHRFLALSGLETDVVLKTKDVACSIGAARSFAREALTYLNDAHDLNHKQRNSGSSQSAEKRHLPDTTRGKMILQLAFGPSKLGRSAAPFRHVDRASKAFYALAFGVLGTIMYQRTYESVASHVPHNDLAKFRACFINEADGLGWTPSELDEIDKGLRLKSSLDDDEMFNLYRSALSALKSHTHEFSLALTGNGRIGWVFGDTKPGDTIWMFSSCPFPIVLRKIVGEERYMVIGPCEIAGLMNGELAREVFSGDKDKIAAAMQRIVLA</sequence>
<dbReference type="Pfam" id="PF26639">
    <property type="entry name" value="Het-6_barrel"/>
    <property type="match status" value="1"/>
</dbReference>
<dbReference type="Pfam" id="PF06985">
    <property type="entry name" value="HET"/>
    <property type="match status" value="1"/>
</dbReference>
<dbReference type="InParanoid" id="A0A136IT16"/>
<dbReference type="PANTHER" id="PTHR24148:SF64">
    <property type="entry name" value="HETEROKARYON INCOMPATIBILITY DOMAIN-CONTAINING PROTEIN"/>
    <property type="match status" value="1"/>
</dbReference>
<dbReference type="InterPro" id="IPR052895">
    <property type="entry name" value="HetReg/Transcr_Mod"/>
</dbReference>
<protein>
    <submittedName>
        <fullName evidence="2">Heterokaryon incompatibility protein-domain-containing protein</fullName>
    </submittedName>
</protein>